<evidence type="ECO:0000256" key="3">
    <source>
        <dbReference type="ARBA" id="ARBA00012891"/>
    </source>
</evidence>
<dbReference type="InterPro" id="IPR023405">
    <property type="entry name" value="Topo_IA_core_domain"/>
</dbReference>
<evidence type="ECO:0000256" key="6">
    <source>
        <dbReference type="ARBA" id="ARBA00023235"/>
    </source>
</evidence>
<dbReference type="InterPro" id="IPR023406">
    <property type="entry name" value="Topo_IA_AS"/>
</dbReference>
<dbReference type="SUPFAM" id="SSF56712">
    <property type="entry name" value="Prokaryotic type I DNA topoisomerase"/>
    <property type="match status" value="1"/>
</dbReference>
<sequence length="676" mass="75281">MKILCVAEKPSIAKSVAHTLGGGRVSLRETRNKYIKNYDFTYNFPPPYGSAEVTMTSVMGHIFHNDFTKEFSSWDAVSPIDLFRARILKSVPADQENIARNIRDEAGRSQLLIIWTDCDREGEHIGVEVLNIARERNRNIGVKRAMFNNLEAAHIHQAARSLRDIDHRLAQAVDARMEIDLRLGAAFTRFQSKLLRPACTPLKNSLISYGSCQFPTLGFVVDRFKRVRNFRPETFWYIKVVVEKDGITVNFNWKRVHLFDRMATTLLFERCMESSNGEARIVSMVKKPTSKWRPLPLTTVELQRRGALFLGFSSKKVMDIAEKLYTKGFLSYPRTETDQFDDGMDLQALIEKQVGDASWGGYAQGLLNGGFCKPKKGKHNDHAHPPIHPVAHCSQGGNIAYDEIRVYELVARHFLACCSEDAKGASTEVVLDWAGERFGTTGLRVVQRNYLDVYKYDRWTSSQELPEFSQGELVTLKRATMEEGTTTAPGYLTEPELIQQMDANGIGTDATMADHIDRILDRGYVVKVPKGAGGRFREPLPVTAPAATQPRGAAARGGGRGGRGARGGGRGGRGGGGAAGRKTNGANGGSGDGQFEFIPSTLGFALAEGYDAIGFDKSLMKPFLRRDLELSMTDICEGRKTKEEVIQQSLSLYREVFQRSNEQKGILVQACRRYVV</sequence>
<comment type="catalytic activity">
    <reaction evidence="1 7">
        <text>ATP-independent breakage of single-stranded DNA, followed by passage and rejoining.</text>
        <dbReference type="EC" id="5.6.2.1"/>
    </reaction>
</comment>
<dbReference type="PRINTS" id="PR00417">
    <property type="entry name" value="PRTPISMRASEI"/>
</dbReference>
<dbReference type="InterPro" id="IPR034144">
    <property type="entry name" value="TOPRIM_TopoIII"/>
</dbReference>
<dbReference type="Pfam" id="PF01131">
    <property type="entry name" value="Topoisom_bac"/>
    <property type="match status" value="1"/>
</dbReference>
<evidence type="ECO:0000256" key="4">
    <source>
        <dbReference type="ARBA" id="ARBA00023029"/>
    </source>
</evidence>
<dbReference type="InterPro" id="IPR000380">
    <property type="entry name" value="Topo_IA"/>
</dbReference>
<evidence type="ECO:0000256" key="1">
    <source>
        <dbReference type="ARBA" id="ARBA00000213"/>
    </source>
</evidence>
<protein>
    <recommendedName>
        <fullName evidence="3 7">DNA topoisomerase</fullName>
        <ecNumber evidence="3 7">5.6.2.1</ecNumber>
    </recommendedName>
</protein>
<feature type="region of interest" description="Disordered" evidence="8">
    <location>
        <begin position="535"/>
        <end position="592"/>
    </location>
</feature>
<evidence type="ECO:0000256" key="2">
    <source>
        <dbReference type="ARBA" id="ARBA00009446"/>
    </source>
</evidence>
<dbReference type="PANTHER" id="PTHR11390">
    <property type="entry name" value="PROKARYOTIC DNA TOPOISOMERASE"/>
    <property type="match status" value="1"/>
</dbReference>
<dbReference type="GeneID" id="90037100"/>
<feature type="domain" description="Topo IA-type catalytic" evidence="10">
    <location>
        <begin position="166"/>
        <end position="657"/>
    </location>
</feature>
<evidence type="ECO:0000313" key="12">
    <source>
        <dbReference type="Proteomes" id="UP001498771"/>
    </source>
</evidence>
<evidence type="ECO:0000259" key="10">
    <source>
        <dbReference type="PROSITE" id="PS52039"/>
    </source>
</evidence>
<evidence type="ECO:0000256" key="8">
    <source>
        <dbReference type="SAM" id="MobiDB-lite"/>
    </source>
</evidence>
<dbReference type="PROSITE" id="PS00396">
    <property type="entry name" value="TOPO_IA_1"/>
    <property type="match status" value="1"/>
</dbReference>
<dbReference type="CDD" id="cd03362">
    <property type="entry name" value="TOPRIM_TopoIA_TopoIII"/>
    <property type="match status" value="1"/>
</dbReference>
<name>A0ABR1FD08_9ASCO</name>
<comment type="function">
    <text evidence="7">Introduces a single-strand break via transesterification at a target site in duplex DNA. Releases the supercoiling and torsional tension of DNA introduced during the DNA replication and transcription by transiently cleaving and rejoining one strand of the DNA duplex. The scissile phosphodiester is attacked by the catalytic tyrosine of the enzyme, resulting in the formation of a DNA-(5'-phosphotyrosyl)-enzyme intermediate and the expulsion of a 3'-OH DNA strand.</text>
</comment>
<dbReference type="EMBL" id="JBBJBU010000001">
    <property type="protein sequence ID" value="KAK7207734.1"/>
    <property type="molecule type" value="Genomic_DNA"/>
</dbReference>
<feature type="domain" description="Toprim" evidence="9">
    <location>
        <begin position="2"/>
        <end position="148"/>
    </location>
</feature>
<keyword evidence="6 7" id="KW-0413">Isomerase</keyword>
<dbReference type="Gene3D" id="1.10.460.10">
    <property type="entry name" value="Topoisomerase I, domain 2"/>
    <property type="match status" value="1"/>
</dbReference>
<dbReference type="SMART" id="SM00437">
    <property type="entry name" value="TOP1Ac"/>
    <property type="match status" value="1"/>
</dbReference>
<dbReference type="InterPro" id="IPR006171">
    <property type="entry name" value="TOPRIM_dom"/>
</dbReference>
<dbReference type="InterPro" id="IPR003602">
    <property type="entry name" value="Topo_IA_DNA-bd_dom"/>
</dbReference>
<dbReference type="CDD" id="cd00186">
    <property type="entry name" value="TOP1Ac"/>
    <property type="match status" value="1"/>
</dbReference>
<dbReference type="InterPro" id="IPR013497">
    <property type="entry name" value="Topo_IA_cen"/>
</dbReference>
<dbReference type="Gene3D" id="3.40.50.140">
    <property type="match status" value="1"/>
</dbReference>
<dbReference type="PROSITE" id="PS52039">
    <property type="entry name" value="TOPO_IA_2"/>
    <property type="match status" value="1"/>
</dbReference>
<keyword evidence="12" id="KW-1185">Reference proteome</keyword>
<gene>
    <name evidence="11" type="ORF">BZA70DRAFT_272090</name>
</gene>
<feature type="compositionally biased region" description="Gly residues" evidence="8">
    <location>
        <begin position="555"/>
        <end position="579"/>
    </location>
</feature>
<dbReference type="Gene3D" id="2.70.20.10">
    <property type="entry name" value="Topoisomerase I, domain 3"/>
    <property type="match status" value="1"/>
</dbReference>
<dbReference type="Pfam" id="PF01751">
    <property type="entry name" value="Toprim"/>
    <property type="match status" value="1"/>
</dbReference>
<evidence type="ECO:0000256" key="5">
    <source>
        <dbReference type="ARBA" id="ARBA00023125"/>
    </source>
</evidence>
<dbReference type="RefSeq" id="XP_064770767.1">
    <property type="nucleotide sequence ID" value="XM_064911588.1"/>
</dbReference>
<keyword evidence="5 7" id="KW-0238">DNA-binding</keyword>
<comment type="similarity">
    <text evidence="2 7">Belongs to the type IA topoisomerase family.</text>
</comment>
<evidence type="ECO:0000259" key="9">
    <source>
        <dbReference type="PROSITE" id="PS50880"/>
    </source>
</evidence>
<dbReference type="SMART" id="SM00436">
    <property type="entry name" value="TOP1Bc"/>
    <property type="match status" value="1"/>
</dbReference>
<dbReference type="Proteomes" id="UP001498771">
    <property type="component" value="Unassembled WGS sequence"/>
</dbReference>
<evidence type="ECO:0000313" key="11">
    <source>
        <dbReference type="EMBL" id="KAK7207734.1"/>
    </source>
</evidence>
<accession>A0ABR1FD08</accession>
<dbReference type="Gene3D" id="1.10.290.10">
    <property type="entry name" value="Topoisomerase I, domain 4"/>
    <property type="match status" value="1"/>
</dbReference>
<dbReference type="InterPro" id="IPR013825">
    <property type="entry name" value="Topo_IA_cen_sub2"/>
</dbReference>
<dbReference type="EC" id="5.6.2.1" evidence="3 7"/>
<dbReference type="InterPro" id="IPR013826">
    <property type="entry name" value="Topo_IA_cen_sub3"/>
</dbReference>
<reference evidence="11 12" key="1">
    <citation type="submission" date="2024-03" db="EMBL/GenBank/DDBJ databases">
        <title>Genome-scale model development and genomic sequencing of the oleaginous clade Lipomyces.</title>
        <authorList>
            <consortium name="Lawrence Berkeley National Laboratory"/>
            <person name="Czajka J.J."/>
            <person name="Han Y."/>
            <person name="Kim J."/>
            <person name="Mondo S.J."/>
            <person name="Hofstad B.A."/>
            <person name="Robles A."/>
            <person name="Haridas S."/>
            <person name="Riley R."/>
            <person name="LaButti K."/>
            <person name="Pangilinan J."/>
            <person name="Andreopoulos W."/>
            <person name="Lipzen A."/>
            <person name="Yan J."/>
            <person name="Wang M."/>
            <person name="Ng V."/>
            <person name="Grigoriev I.V."/>
            <person name="Spatafora J.W."/>
            <person name="Magnuson J.K."/>
            <person name="Baker S.E."/>
            <person name="Pomraning K.R."/>
        </authorList>
    </citation>
    <scope>NUCLEOTIDE SEQUENCE [LARGE SCALE GENOMIC DNA]</scope>
    <source>
        <strain evidence="11 12">Phaff 52-87</strain>
    </source>
</reference>
<dbReference type="PROSITE" id="PS50880">
    <property type="entry name" value="TOPRIM"/>
    <property type="match status" value="1"/>
</dbReference>
<dbReference type="InterPro" id="IPR013824">
    <property type="entry name" value="Topo_IA_cen_sub1"/>
</dbReference>
<evidence type="ECO:0000256" key="7">
    <source>
        <dbReference type="RuleBase" id="RU362092"/>
    </source>
</evidence>
<dbReference type="InterPro" id="IPR003601">
    <property type="entry name" value="Topo_IA_2"/>
</dbReference>
<proteinExistence type="inferred from homology"/>
<dbReference type="SMART" id="SM00493">
    <property type="entry name" value="TOPRIM"/>
    <property type="match status" value="1"/>
</dbReference>
<keyword evidence="4 7" id="KW-0799">Topoisomerase</keyword>
<dbReference type="PANTHER" id="PTHR11390:SF21">
    <property type="entry name" value="DNA TOPOISOMERASE 3-ALPHA"/>
    <property type="match status" value="1"/>
</dbReference>
<comment type="caution">
    <text evidence="11">The sequence shown here is derived from an EMBL/GenBank/DDBJ whole genome shotgun (WGS) entry which is preliminary data.</text>
</comment>
<organism evidence="11 12">
    <name type="scientific">Myxozyma melibiosi</name>
    <dbReference type="NCBI Taxonomy" id="54550"/>
    <lineage>
        <taxon>Eukaryota</taxon>
        <taxon>Fungi</taxon>
        <taxon>Dikarya</taxon>
        <taxon>Ascomycota</taxon>
        <taxon>Saccharomycotina</taxon>
        <taxon>Lipomycetes</taxon>
        <taxon>Lipomycetales</taxon>
        <taxon>Lipomycetaceae</taxon>
        <taxon>Myxozyma</taxon>
    </lineage>
</organism>